<feature type="transmembrane region" description="Helical" evidence="6">
    <location>
        <begin position="136"/>
        <end position="156"/>
    </location>
</feature>
<dbReference type="PANTHER" id="PTHR11654">
    <property type="entry name" value="OLIGOPEPTIDE TRANSPORTER-RELATED"/>
    <property type="match status" value="1"/>
</dbReference>
<feature type="transmembrane region" description="Helical" evidence="6">
    <location>
        <begin position="177"/>
        <end position="200"/>
    </location>
</feature>
<dbReference type="GO" id="GO:0016020">
    <property type="term" value="C:membrane"/>
    <property type="evidence" value="ECO:0007669"/>
    <property type="project" value="UniProtKB-SubCell"/>
</dbReference>
<keyword evidence="3 6" id="KW-0812">Transmembrane</keyword>
<keyword evidence="4 6" id="KW-1133">Transmembrane helix</keyword>
<evidence type="ECO:0000256" key="2">
    <source>
        <dbReference type="ARBA" id="ARBA00005982"/>
    </source>
</evidence>
<feature type="transmembrane region" description="Helical" evidence="6">
    <location>
        <begin position="404"/>
        <end position="421"/>
    </location>
</feature>
<keyword evidence="5 6" id="KW-0472">Membrane</keyword>
<gene>
    <name evidence="7" type="ORF">MERR_LOCUS22259</name>
</gene>
<evidence type="ECO:0000256" key="3">
    <source>
        <dbReference type="ARBA" id="ARBA00022692"/>
    </source>
</evidence>
<feature type="transmembrane region" description="Helical" evidence="6">
    <location>
        <begin position="34"/>
        <end position="55"/>
    </location>
</feature>
<name>A0A6D2IWT6_9BRAS</name>
<evidence type="ECO:0008006" key="9">
    <source>
        <dbReference type="Google" id="ProtNLM"/>
    </source>
</evidence>
<dbReference type="OrthoDB" id="8904098at2759"/>
<comment type="subcellular location">
    <subcellularLocation>
        <location evidence="1">Membrane</location>
        <topology evidence="1">Multi-pass membrane protein</topology>
    </subcellularLocation>
</comment>
<dbReference type="GO" id="GO:0022857">
    <property type="term" value="F:transmembrane transporter activity"/>
    <property type="evidence" value="ECO:0007669"/>
    <property type="project" value="InterPro"/>
</dbReference>
<evidence type="ECO:0000313" key="7">
    <source>
        <dbReference type="EMBL" id="CAA7035024.1"/>
    </source>
</evidence>
<organism evidence="7 8">
    <name type="scientific">Microthlaspi erraticum</name>
    <dbReference type="NCBI Taxonomy" id="1685480"/>
    <lineage>
        <taxon>Eukaryota</taxon>
        <taxon>Viridiplantae</taxon>
        <taxon>Streptophyta</taxon>
        <taxon>Embryophyta</taxon>
        <taxon>Tracheophyta</taxon>
        <taxon>Spermatophyta</taxon>
        <taxon>Magnoliopsida</taxon>
        <taxon>eudicotyledons</taxon>
        <taxon>Gunneridae</taxon>
        <taxon>Pentapetalae</taxon>
        <taxon>rosids</taxon>
        <taxon>malvids</taxon>
        <taxon>Brassicales</taxon>
        <taxon>Brassicaceae</taxon>
        <taxon>Coluteocarpeae</taxon>
        <taxon>Microthlaspi</taxon>
    </lineage>
</organism>
<evidence type="ECO:0000313" key="8">
    <source>
        <dbReference type="Proteomes" id="UP000467841"/>
    </source>
</evidence>
<sequence length="565" mass="62210">MSLEFQQMDEASGLSAWNGYVDWRNKPALRGRHGGMLAASFVLVVEVLENLAFLANASNLVLYLSTKMGFTPSGAANAVTAFMGTAFFLALLGGFLADAFFTTFHIYLVSAAIETLGLLVLTVQAHEHSTEPWGRVVLFVGLYLVALGVGGIKGSLPPHGAEQFDETTPSGRRQRSFFFNYFIFSLSCGALIAVTVVVWLEDNKGWSYGFGISTAAILISVPVFLAGSRYYRLKVPNGSPITTLFKVLTAAFYAKYKRRTSRNVVTCHTRNDSDNNVNKQNGDGDDGVLGSFLGEAVREQESLPRLLRCTVEQVEDVKIVIKILPIFMSTIMLNCCLAQLSTFSVQQASTMNTKLGSLTVPPAALPVFPVVFMMILAPTYNHLLLPLARKTTKTETGVTHLQRIGTGLVLSIVAMAVAALVETKRKLVVEEVTCCSSNISTYSSSPLPITFLWIAMQYVFLGSADLFTLAGMMEFFFTEAPSTMRSLATSLSWTSLAMGYYLSSVLVLAVNFVTGLNQHTPWLLGKNLNEYHLERFYWLMCVLSGINFLHYLFWANRYAYRSNQG</sequence>
<dbReference type="InterPro" id="IPR000109">
    <property type="entry name" value="POT_fam"/>
</dbReference>
<feature type="transmembrane region" description="Helical" evidence="6">
    <location>
        <begin position="451"/>
        <end position="477"/>
    </location>
</feature>
<comment type="similarity">
    <text evidence="2">Belongs to the major facilitator superfamily. Proton-dependent oligopeptide transporter (POT/PTR) (TC 2.A.17) family.</text>
</comment>
<protein>
    <recommendedName>
        <fullName evidence="9">Major facilitator superfamily (MFS) profile domain-containing protein</fullName>
    </recommendedName>
</protein>
<dbReference type="CDD" id="cd17414">
    <property type="entry name" value="MFS_NPF4"/>
    <property type="match status" value="1"/>
</dbReference>
<evidence type="ECO:0000256" key="6">
    <source>
        <dbReference type="SAM" id="Phobius"/>
    </source>
</evidence>
<feature type="transmembrane region" description="Helical" evidence="6">
    <location>
        <begin position="75"/>
        <end position="97"/>
    </location>
</feature>
<feature type="transmembrane region" description="Helical" evidence="6">
    <location>
        <begin position="536"/>
        <end position="554"/>
    </location>
</feature>
<dbReference type="Pfam" id="PF00854">
    <property type="entry name" value="PTR2"/>
    <property type="match status" value="1"/>
</dbReference>
<dbReference type="SUPFAM" id="SSF103473">
    <property type="entry name" value="MFS general substrate transporter"/>
    <property type="match status" value="1"/>
</dbReference>
<feature type="transmembrane region" description="Helical" evidence="6">
    <location>
        <begin position="323"/>
        <end position="343"/>
    </location>
</feature>
<reference evidence="7" key="1">
    <citation type="submission" date="2020-01" db="EMBL/GenBank/DDBJ databases">
        <authorList>
            <person name="Mishra B."/>
        </authorList>
    </citation>
    <scope>NUCLEOTIDE SEQUENCE [LARGE SCALE GENOMIC DNA]</scope>
</reference>
<dbReference type="InterPro" id="IPR036259">
    <property type="entry name" value="MFS_trans_sf"/>
</dbReference>
<evidence type="ECO:0000256" key="5">
    <source>
        <dbReference type="ARBA" id="ARBA00023136"/>
    </source>
</evidence>
<feature type="transmembrane region" description="Helical" evidence="6">
    <location>
        <begin position="498"/>
        <end position="516"/>
    </location>
</feature>
<proteinExistence type="inferred from homology"/>
<accession>A0A6D2IWT6</accession>
<keyword evidence="8" id="KW-1185">Reference proteome</keyword>
<dbReference type="EMBL" id="CACVBM020001151">
    <property type="protein sequence ID" value="CAA7035024.1"/>
    <property type="molecule type" value="Genomic_DNA"/>
</dbReference>
<dbReference type="Proteomes" id="UP000467841">
    <property type="component" value="Unassembled WGS sequence"/>
</dbReference>
<evidence type="ECO:0000256" key="1">
    <source>
        <dbReference type="ARBA" id="ARBA00004141"/>
    </source>
</evidence>
<evidence type="ECO:0000256" key="4">
    <source>
        <dbReference type="ARBA" id="ARBA00022989"/>
    </source>
</evidence>
<feature type="transmembrane region" description="Helical" evidence="6">
    <location>
        <begin position="206"/>
        <end position="226"/>
    </location>
</feature>
<feature type="transmembrane region" description="Helical" evidence="6">
    <location>
        <begin position="104"/>
        <end position="124"/>
    </location>
</feature>
<dbReference type="AlphaFoldDB" id="A0A6D2IWT6"/>
<dbReference type="Gene3D" id="1.20.1250.20">
    <property type="entry name" value="MFS general substrate transporter like domains"/>
    <property type="match status" value="1"/>
</dbReference>
<comment type="caution">
    <text evidence="7">The sequence shown here is derived from an EMBL/GenBank/DDBJ whole genome shotgun (WGS) entry which is preliminary data.</text>
</comment>
<feature type="transmembrane region" description="Helical" evidence="6">
    <location>
        <begin position="363"/>
        <end position="383"/>
    </location>
</feature>